<accession>A0A3B1A194</accession>
<reference evidence="1" key="1">
    <citation type="submission" date="2018-06" db="EMBL/GenBank/DDBJ databases">
        <authorList>
            <person name="Zhirakovskaya E."/>
        </authorList>
    </citation>
    <scope>NUCLEOTIDE SEQUENCE</scope>
</reference>
<evidence type="ECO:0000313" key="1">
    <source>
        <dbReference type="EMBL" id="VAW86626.1"/>
    </source>
</evidence>
<sequence>MDTSIHYGVLVMAADMCGPGGDMRWLHRLKIIKTEAMDDG</sequence>
<gene>
    <name evidence="1" type="ORF">MNBD_GAMMA17-354</name>
</gene>
<organism evidence="1">
    <name type="scientific">hydrothermal vent metagenome</name>
    <dbReference type="NCBI Taxonomy" id="652676"/>
    <lineage>
        <taxon>unclassified sequences</taxon>
        <taxon>metagenomes</taxon>
        <taxon>ecological metagenomes</taxon>
    </lineage>
</organism>
<dbReference type="AlphaFoldDB" id="A0A3B1A194"/>
<proteinExistence type="predicted"/>
<protein>
    <submittedName>
        <fullName evidence="1">Uncharacterized protein</fullName>
    </submittedName>
</protein>
<dbReference type="EMBL" id="UOFQ01000046">
    <property type="protein sequence ID" value="VAW86626.1"/>
    <property type="molecule type" value="Genomic_DNA"/>
</dbReference>
<name>A0A3B1A194_9ZZZZ</name>